<comment type="caution">
    <text evidence="7">The sequence shown here is derived from an EMBL/GenBank/DDBJ whole genome shotgun (WGS) entry which is preliminary data.</text>
</comment>
<evidence type="ECO:0000256" key="3">
    <source>
        <dbReference type="ARBA" id="ARBA00022771"/>
    </source>
</evidence>
<keyword evidence="4" id="KW-0862">Zinc</keyword>
<dbReference type="InterPro" id="IPR036236">
    <property type="entry name" value="Znf_C2H2_sf"/>
</dbReference>
<dbReference type="FunFam" id="3.30.160.60:FF:000100">
    <property type="entry name" value="Zinc finger 45-like"/>
    <property type="match status" value="1"/>
</dbReference>
<keyword evidence="1" id="KW-0479">Metal-binding</keyword>
<accession>A0A8X6GT88</accession>
<keyword evidence="8" id="KW-1185">Reference proteome</keyword>
<dbReference type="OrthoDB" id="6496232at2759"/>
<dbReference type="PROSITE" id="PS50157">
    <property type="entry name" value="ZINC_FINGER_C2H2_2"/>
    <property type="match status" value="1"/>
</dbReference>
<protein>
    <recommendedName>
        <fullName evidence="6">C2H2-type domain-containing protein</fullName>
    </recommendedName>
</protein>
<keyword evidence="3 5" id="KW-0863">Zinc-finger</keyword>
<dbReference type="SUPFAM" id="SSF57667">
    <property type="entry name" value="beta-beta-alpha zinc fingers"/>
    <property type="match status" value="1"/>
</dbReference>
<evidence type="ECO:0000256" key="1">
    <source>
        <dbReference type="ARBA" id="ARBA00022723"/>
    </source>
</evidence>
<sequence>NEPYYLKYGYKGPCFKLCIILCTHIQQNEFCRTNLLKIEIIGKIAVLNCRISACSVKNTFNKDIYINLKSWSCLTCGKFFTTKRRLLTHIDIHNDPIHL</sequence>
<dbReference type="EMBL" id="BMAO01016640">
    <property type="protein sequence ID" value="GFR10053.1"/>
    <property type="molecule type" value="Genomic_DNA"/>
</dbReference>
<dbReference type="InterPro" id="IPR013087">
    <property type="entry name" value="Znf_C2H2_type"/>
</dbReference>
<organism evidence="7 8">
    <name type="scientific">Trichonephila clavata</name>
    <name type="common">Joro spider</name>
    <name type="synonym">Nephila clavata</name>
    <dbReference type="NCBI Taxonomy" id="2740835"/>
    <lineage>
        <taxon>Eukaryota</taxon>
        <taxon>Metazoa</taxon>
        <taxon>Ecdysozoa</taxon>
        <taxon>Arthropoda</taxon>
        <taxon>Chelicerata</taxon>
        <taxon>Arachnida</taxon>
        <taxon>Araneae</taxon>
        <taxon>Araneomorphae</taxon>
        <taxon>Entelegynae</taxon>
        <taxon>Araneoidea</taxon>
        <taxon>Nephilidae</taxon>
        <taxon>Trichonephila</taxon>
    </lineage>
</organism>
<dbReference type="PROSITE" id="PS00028">
    <property type="entry name" value="ZINC_FINGER_C2H2_1"/>
    <property type="match status" value="1"/>
</dbReference>
<evidence type="ECO:0000256" key="5">
    <source>
        <dbReference type="PROSITE-ProRule" id="PRU00042"/>
    </source>
</evidence>
<evidence type="ECO:0000259" key="6">
    <source>
        <dbReference type="PROSITE" id="PS50157"/>
    </source>
</evidence>
<evidence type="ECO:0000256" key="4">
    <source>
        <dbReference type="ARBA" id="ARBA00022833"/>
    </source>
</evidence>
<feature type="domain" description="C2H2-type" evidence="6">
    <location>
        <begin position="71"/>
        <end position="93"/>
    </location>
</feature>
<evidence type="ECO:0000313" key="8">
    <source>
        <dbReference type="Proteomes" id="UP000887116"/>
    </source>
</evidence>
<keyword evidence="2" id="KW-0677">Repeat</keyword>
<dbReference type="AlphaFoldDB" id="A0A8X6GT88"/>
<evidence type="ECO:0000256" key="2">
    <source>
        <dbReference type="ARBA" id="ARBA00022737"/>
    </source>
</evidence>
<gene>
    <name evidence="7" type="ORF">TNCT_577912</name>
</gene>
<name>A0A8X6GT88_TRICU</name>
<feature type="non-terminal residue" evidence="7">
    <location>
        <position position="1"/>
    </location>
</feature>
<evidence type="ECO:0000313" key="7">
    <source>
        <dbReference type="EMBL" id="GFR10053.1"/>
    </source>
</evidence>
<dbReference type="Proteomes" id="UP000887116">
    <property type="component" value="Unassembled WGS sequence"/>
</dbReference>
<reference evidence="7" key="1">
    <citation type="submission" date="2020-07" db="EMBL/GenBank/DDBJ databases">
        <title>Multicomponent nature underlies the extraordinary mechanical properties of spider dragline silk.</title>
        <authorList>
            <person name="Kono N."/>
            <person name="Nakamura H."/>
            <person name="Mori M."/>
            <person name="Yoshida Y."/>
            <person name="Ohtoshi R."/>
            <person name="Malay A.D."/>
            <person name="Moran D.A.P."/>
            <person name="Tomita M."/>
            <person name="Numata K."/>
            <person name="Arakawa K."/>
        </authorList>
    </citation>
    <scope>NUCLEOTIDE SEQUENCE</scope>
</reference>
<dbReference type="GO" id="GO:0008270">
    <property type="term" value="F:zinc ion binding"/>
    <property type="evidence" value="ECO:0007669"/>
    <property type="project" value="UniProtKB-KW"/>
</dbReference>
<proteinExistence type="predicted"/>